<comment type="pathway">
    <text evidence="1 11">Glycerolipid metabolism; triacylglycerol biosynthesis.</text>
</comment>
<dbReference type="PANTHER" id="PTHR31650">
    <property type="entry name" value="O-ACYLTRANSFERASE (WSD1-LIKE) FAMILY PROTEIN"/>
    <property type="match status" value="1"/>
</dbReference>
<evidence type="ECO:0000256" key="9">
    <source>
        <dbReference type="ARBA" id="ARBA00023315"/>
    </source>
</evidence>
<keyword evidence="9 11" id="KW-0012">Acyltransferase</keyword>
<keyword evidence="15" id="KW-1185">Reference proteome</keyword>
<dbReference type="InterPro" id="IPR045034">
    <property type="entry name" value="O-acyltransferase_WSD1-like"/>
</dbReference>
<evidence type="ECO:0000256" key="6">
    <source>
        <dbReference type="ARBA" id="ARBA00022679"/>
    </source>
</evidence>
<dbReference type="NCBIfam" id="TIGR02946">
    <property type="entry name" value="acyl_WS_DGAT"/>
    <property type="match status" value="1"/>
</dbReference>
<dbReference type="InterPro" id="IPR009721">
    <property type="entry name" value="O-acyltransferase_WSD1_C"/>
</dbReference>
<evidence type="ECO:0000256" key="3">
    <source>
        <dbReference type="ARBA" id="ARBA00009587"/>
    </source>
</evidence>
<keyword evidence="8 11" id="KW-0443">Lipid metabolism</keyword>
<dbReference type="EMBL" id="JBHSRD010000004">
    <property type="protein sequence ID" value="MFC6008274.1"/>
    <property type="molecule type" value="Genomic_DNA"/>
</dbReference>
<comment type="catalytic activity">
    <reaction evidence="10 11">
        <text>an acyl-CoA + a 1,2-diacyl-sn-glycerol = a triacyl-sn-glycerol + CoA</text>
        <dbReference type="Rhea" id="RHEA:10868"/>
        <dbReference type="ChEBI" id="CHEBI:17815"/>
        <dbReference type="ChEBI" id="CHEBI:57287"/>
        <dbReference type="ChEBI" id="CHEBI:58342"/>
        <dbReference type="ChEBI" id="CHEBI:64615"/>
        <dbReference type="EC" id="2.3.1.20"/>
    </reaction>
</comment>
<reference evidence="15" key="1">
    <citation type="journal article" date="2019" name="Int. J. Syst. Evol. Microbiol.">
        <title>The Global Catalogue of Microorganisms (GCM) 10K type strain sequencing project: providing services to taxonomists for standard genome sequencing and annotation.</title>
        <authorList>
            <consortium name="The Broad Institute Genomics Platform"/>
            <consortium name="The Broad Institute Genome Sequencing Center for Infectious Disease"/>
            <person name="Wu L."/>
            <person name="Ma J."/>
        </authorList>
    </citation>
    <scope>NUCLEOTIDE SEQUENCE [LARGE SCALE GENOMIC DNA]</scope>
    <source>
        <strain evidence="15">KACC 14249</strain>
    </source>
</reference>
<dbReference type="InterPro" id="IPR004255">
    <property type="entry name" value="O-acyltransferase_WSD1_N"/>
</dbReference>
<evidence type="ECO:0000256" key="11">
    <source>
        <dbReference type="RuleBase" id="RU361241"/>
    </source>
</evidence>
<evidence type="ECO:0000256" key="5">
    <source>
        <dbReference type="ARBA" id="ARBA00022516"/>
    </source>
</evidence>
<keyword evidence="5 11" id="KW-0444">Lipid biosynthesis</keyword>
<evidence type="ECO:0000313" key="15">
    <source>
        <dbReference type="Proteomes" id="UP001596189"/>
    </source>
</evidence>
<dbReference type="PANTHER" id="PTHR31650:SF1">
    <property type="entry name" value="WAX ESTER SYNTHASE_DIACYLGLYCEROL ACYLTRANSFERASE 4-RELATED"/>
    <property type="match status" value="1"/>
</dbReference>
<dbReference type="EC" id="2.3.1.20" evidence="4 11"/>
<evidence type="ECO:0000259" key="13">
    <source>
        <dbReference type="Pfam" id="PF06974"/>
    </source>
</evidence>
<evidence type="ECO:0000256" key="4">
    <source>
        <dbReference type="ARBA" id="ARBA00013244"/>
    </source>
</evidence>
<comment type="pathway">
    <text evidence="2">Lipid metabolism.</text>
</comment>
<name>A0ABW1JHH6_9ACTN</name>
<evidence type="ECO:0000256" key="8">
    <source>
        <dbReference type="ARBA" id="ARBA00023098"/>
    </source>
</evidence>
<dbReference type="Proteomes" id="UP001596189">
    <property type="component" value="Unassembled WGS sequence"/>
</dbReference>
<keyword evidence="6 11" id="KW-0808">Transferase</keyword>
<evidence type="ECO:0000256" key="10">
    <source>
        <dbReference type="ARBA" id="ARBA00048109"/>
    </source>
</evidence>
<evidence type="ECO:0000256" key="1">
    <source>
        <dbReference type="ARBA" id="ARBA00004771"/>
    </source>
</evidence>
<accession>A0ABW1JHH6</accession>
<dbReference type="GO" id="GO:0016746">
    <property type="term" value="F:acyltransferase activity"/>
    <property type="evidence" value="ECO:0007669"/>
    <property type="project" value="UniProtKB-KW"/>
</dbReference>
<dbReference type="Pfam" id="PF06974">
    <property type="entry name" value="WS_DGAT_C"/>
    <property type="match status" value="1"/>
</dbReference>
<feature type="domain" description="O-acyltransferase WSD1 C-terminal" evidence="13">
    <location>
        <begin position="322"/>
        <end position="467"/>
    </location>
</feature>
<feature type="domain" description="O-acyltransferase WSD1-like N-terminal" evidence="12">
    <location>
        <begin position="5"/>
        <end position="277"/>
    </location>
</feature>
<proteinExistence type="inferred from homology"/>
<organism evidence="14 15">
    <name type="scientific">Angustibacter luteus</name>
    <dbReference type="NCBI Taxonomy" id="658456"/>
    <lineage>
        <taxon>Bacteria</taxon>
        <taxon>Bacillati</taxon>
        <taxon>Actinomycetota</taxon>
        <taxon>Actinomycetes</taxon>
        <taxon>Kineosporiales</taxon>
        <taxon>Kineosporiaceae</taxon>
    </lineage>
</organism>
<evidence type="ECO:0000313" key="14">
    <source>
        <dbReference type="EMBL" id="MFC6008274.1"/>
    </source>
</evidence>
<dbReference type="InterPro" id="IPR023213">
    <property type="entry name" value="CAT-like_dom_sf"/>
</dbReference>
<dbReference type="RefSeq" id="WP_345715034.1">
    <property type="nucleotide sequence ID" value="NZ_BAABFP010000002.1"/>
</dbReference>
<evidence type="ECO:0000256" key="2">
    <source>
        <dbReference type="ARBA" id="ARBA00005189"/>
    </source>
</evidence>
<gene>
    <name evidence="14" type="ORF">ACFQDO_14145</name>
</gene>
<dbReference type="InterPro" id="IPR014292">
    <property type="entry name" value="Acyl_transf_WS/DGAT"/>
</dbReference>
<keyword evidence="7 11" id="KW-0319">Glycerol metabolism</keyword>
<comment type="caution">
    <text evidence="14">The sequence shown here is derived from an EMBL/GenBank/DDBJ whole genome shotgun (WGS) entry which is preliminary data.</text>
</comment>
<dbReference type="SUPFAM" id="SSF52777">
    <property type="entry name" value="CoA-dependent acyltransferases"/>
    <property type="match status" value="1"/>
</dbReference>
<comment type="similarity">
    <text evidence="3 11">Belongs to the long-chain O-acyltransferase family.</text>
</comment>
<sequence>MPDRLSALDASFLYLEEPTTAMHVGSVAIFTPPDDGFDYDRLLRLVAARIAYVPRYRQRIRTVPGRLANPVWVDDEAFDLTYHVRRSGLPRPGSDEQLSELVARVQSRPLDRARPLWEVYLVEGLDKGRFALLTKTHQALVDGISAVDISQVILDASAATPEPAADTWQPSKEPTDAELVVSAVADAVRSPGAAIEAFEGGAHDLRASAGRVLGQVGHLLSAAARTAARPAPTSPLNVDIGEQRRWAMVATSLEDHRKVRTRHSRRGRGEITVNDVVLATVAGALRAWLLTRGEPVVPATVVRALVPVSVRADEEEMTPRTGSRVKAFVVDLPVGEPNPAVRLHQISYSMRAQAEVGDAVSADTLVGIAGFAPPTLHSLGARVASAASRRVFNLMVTNVPGPQHPLYAAGARMLASYPVMPLAKRQAVSIGLTSYDGGVYYGVNGDRDAMPDVDVLAQCLVDALAELRDTAR</sequence>
<dbReference type="Gene3D" id="3.30.559.10">
    <property type="entry name" value="Chloramphenicol acetyltransferase-like domain"/>
    <property type="match status" value="1"/>
</dbReference>
<dbReference type="Pfam" id="PF03007">
    <property type="entry name" value="WS_DGAT_cat"/>
    <property type="match status" value="1"/>
</dbReference>
<evidence type="ECO:0000256" key="7">
    <source>
        <dbReference type="ARBA" id="ARBA00022798"/>
    </source>
</evidence>
<evidence type="ECO:0000259" key="12">
    <source>
        <dbReference type="Pfam" id="PF03007"/>
    </source>
</evidence>
<protein>
    <recommendedName>
        <fullName evidence="4 11">Diacylglycerol O-acyltransferase</fullName>
        <ecNumber evidence="4 11">2.3.1.20</ecNumber>
    </recommendedName>
</protein>